<accession>A0A9N9JQL2</accession>
<dbReference type="Proteomes" id="UP000789405">
    <property type="component" value="Unassembled WGS sequence"/>
</dbReference>
<protein>
    <submittedName>
        <fullName evidence="1">6096_t:CDS:1</fullName>
    </submittedName>
</protein>
<organism evidence="1 2">
    <name type="scientific">Dentiscutata erythropus</name>
    <dbReference type="NCBI Taxonomy" id="1348616"/>
    <lineage>
        <taxon>Eukaryota</taxon>
        <taxon>Fungi</taxon>
        <taxon>Fungi incertae sedis</taxon>
        <taxon>Mucoromycota</taxon>
        <taxon>Glomeromycotina</taxon>
        <taxon>Glomeromycetes</taxon>
        <taxon>Diversisporales</taxon>
        <taxon>Gigasporaceae</taxon>
        <taxon>Dentiscutata</taxon>
    </lineage>
</organism>
<reference evidence="1" key="1">
    <citation type="submission" date="2021-06" db="EMBL/GenBank/DDBJ databases">
        <authorList>
            <person name="Kallberg Y."/>
            <person name="Tangrot J."/>
            <person name="Rosling A."/>
        </authorList>
    </citation>
    <scope>NUCLEOTIDE SEQUENCE</scope>
    <source>
        <strain evidence="1">MA453B</strain>
    </source>
</reference>
<keyword evidence="2" id="KW-1185">Reference proteome</keyword>
<feature type="non-terminal residue" evidence="1">
    <location>
        <position position="59"/>
    </location>
</feature>
<comment type="caution">
    <text evidence="1">The sequence shown here is derived from an EMBL/GenBank/DDBJ whole genome shotgun (WGS) entry which is preliminary data.</text>
</comment>
<sequence length="59" mass="6855">EEAGHILARSLPGLGSWRKYKPEKIVKITKDYIFKKPEPILSEHTKPTKSWTMLTPHIQ</sequence>
<dbReference type="EMBL" id="CAJVPY010026338">
    <property type="protein sequence ID" value="CAG8789591.1"/>
    <property type="molecule type" value="Genomic_DNA"/>
</dbReference>
<evidence type="ECO:0000313" key="1">
    <source>
        <dbReference type="EMBL" id="CAG8789591.1"/>
    </source>
</evidence>
<gene>
    <name evidence="1" type="ORF">DERYTH_LOCUS21137</name>
</gene>
<evidence type="ECO:0000313" key="2">
    <source>
        <dbReference type="Proteomes" id="UP000789405"/>
    </source>
</evidence>
<feature type="non-terminal residue" evidence="1">
    <location>
        <position position="1"/>
    </location>
</feature>
<name>A0A9N9JQL2_9GLOM</name>
<dbReference type="AlphaFoldDB" id="A0A9N9JQL2"/>
<proteinExistence type="predicted"/>